<name>A0A0S2FCD0_LYSAN</name>
<dbReference type="Proteomes" id="UP000060787">
    <property type="component" value="Chromosome"/>
</dbReference>
<organism evidence="2 3">
    <name type="scientific">Lysobacter antibioticus</name>
    <dbReference type="NCBI Taxonomy" id="84531"/>
    <lineage>
        <taxon>Bacteria</taxon>
        <taxon>Pseudomonadati</taxon>
        <taxon>Pseudomonadota</taxon>
        <taxon>Gammaproteobacteria</taxon>
        <taxon>Lysobacterales</taxon>
        <taxon>Lysobacteraceae</taxon>
        <taxon>Lysobacter</taxon>
    </lineage>
</organism>
<dbReference type="eggNOG" id="COG4675">
    <property type="taxonomic scope" value="Bacteria"/>
</dbReference>
<feature type="domain" description="Phage tail collar" evidence="1">
    <location>
        <begin position="7"/>
        <end position="63"/>
    </location>
</feature>
<dbReference type="Pfam" id="PF07484">
    <property type="entry name" value="Collar"/>
    <property type="match status" value="1"/>
</dbReference>
<dbReference type="SUPFAM" id="SSF88874">
    <property type="entry name" value="Receptor-binding domain of short tail fibre protein gp12"/>
    <property type="match status" value="1"/>
</dbReference>
<dbReference type="InterPro" id="IPR037053">
    <property type="entry name" value="Phage_tail_collar_dom_sf"/>
</dbReference>
<dbReference type="STRING" id="84531.LA76x_3050"/>
<evidence type="ECO:0000259" key="1">
    <source>
        <dbReference type="Pfam" id="PF07484"/>
    </source>
</evidence>
<sequence>MTEVFLGQIITVGFNFAPKGFAFCAGQILPIAQNQALFSLLGTTYGGNGQTTFQLPDLRSRTPVGFGQSADGGWNPTAYQLGETGGVENVTLLTTQLPAHNHGLVGTSANANSRGARDSLYGNCTIPLYADVGGPQVALSQAVLGSSGGTQPHANLQPYLAINFCIALSGIFPSRN</sequence>
<dbReference type="InterPro" id="IPR011083">
    <property type="entry name" value="Phage_tail_collar_dom"/>
</dbReference>
<reference evidence="2 3" key="1">
    <citation type="journal article" date="2015" name="BMC Genomics">
        <title>Comparative genomics and metabolic profiling of the genus Lysobacter.</title>
        <authorList>
            <person name="de Bruijn I."/>
            <person name="Cheng X."/>
            <person name="de Jager V."/>
            <person name="Exposito R.G."/>
            <person name="Watrous J."/>
            <person name="Patel N."/>
            <person name="Postma J."/>
            <person name="Dorrestein P.C."/>
            <person name="Kobayashi D."/>
            <person name="Raaijmakers J.M."/>
        </authorList>
    </citation>
    <scope>NUCLEOTIDE SEQUENCE [LARGE SCALE GENOMIC DNA]</scope>
    <source>
        <strain evidence="2 3">76</strain>
    </source>
</reference>
<evidence type="ECO:0000313" key="2">
    <source>
        <dbReference type="EMBL" id="ALN81178.1"/>
    </source>
</evidence>
<dbReference type="EMBL" id="CP011129">
    <property type="protein sequence ID" value="ALN81178.1"/>
    <property type="molecule type" value="Genomic_DNA"/>
</dbReference>
<evidence type="ECO:0000313" key="3">
    <source>
        <dbReference type="Proteomes" id="UP000060787"/>
    </source>
</evidence>
<proteinExistence type="predicted"/>
<keyword evidence="3" id="KW-1185">Reference proteome</keyword>
<dbReference type="PATRIC" id="fig|84531.8.peg.3058"/>
<dbReference type="AlphaFoldDB" id="A0A0S2FCD0"/>
<gene>
    <name evidence="2" type="ORF">LA76x_3050</name>
</gene>
<accession>A0A0S2FCD0</accession>
<protein>
    <submittedName>
        <fullName evidence="2">Phage Tail Collar domain protein</fullName>
    </submittedName>
</protein>
<dbReference type="Gene3D" id="3.90.1340.10">
    <property type="entry name" value="Phage tail collar domain"/>
    <property type="match status" value="1"/>
</dbReference>
<dbReference type="KEGG" id="lab:LA76x_3050"/>
<dbReference type="RefSeq" id="WP_057918295.1">
    <property type="nucleotide sequence ID" value="NZ_CP011129.1"/>
</dbReference>